<proteinExistence type="predicted"/>
<dbReference type="Proteomes" id="UP000301870">
    <property type="component" value="Chromosome 12"/>
</dbReference>
<keyword evidence="2" id="KW-0238">DNA-binding</keyword>
<dbReference type="InterPro" id="IPR050863">
    <property type="entry name" value="CenT-Element_Derived"/>
</dbReference>
<dbReference type="SUPFAM" id="SSF46689">
    <property type="entry name" value="Homeodomain-like"/>
    <property type="match status" value="1"/>
</dbReference>
<evidence type="ECO:0000256" key="3">
    <source>
        <dbReference type="ARBA" id="ARBA00023242"/>
    </source>
</evidence>
<dbReference type="PANTHER" id="PTHR19303">
    <property type="entry name" value="TRANSPOSON"/>
    <property type="match status" value="1"/>
</dbReference>
<evidence type="ECO:0000256" key="4">
    <source>
        <dbReference type="SAM" id="MobiDB-lite"/>
    </source>
</evidence>
<accession>A0A9J7IPK2</accession>
<dbReference type="InterPro" id="IPR007889">
    <property type="entry name" value="HTH_Psq"/>
</dbReference>
<dbReference type="InterPro" id="IPR009057">
    <property type="entry name" value="Homeodomain-like_sf"/>
</dbReference>
<feature type="domain" description="HTH CENPB-type" evidence="5">
    <location>
        <begin position="60"/>
        <end position="137"/>
    </location>
</feature>
<protein>
    <submittedName>
        <fullName evidence="7">Uncharacterized protein LOC111351092</fullName>
    </submittedName>
</protein>
<evidence type="ECO:0000259" key="5">
    <source>
        <dbReference type="PROSITE" id="PS51253"/>
    </source>
</evidence>
<organism evidence="6 7">
    <name type="scientific">Spodoptera litura</name>
    <name type="common">Asian cotton leafworm</name>
    <dbReference type="NCBI Taxonomy" id="69820"/>
    <lineage>
        <taxon>Eukaryota</taxon>
        <taxon>Metazoa</taxon>
        <taxon>Ecdysozoa</taxon>
        <taxon>Arthropoda</taxon>
        <taxon>Hexapoda</taxon>
        <taxon>Insecta</taxon>
        <taxon>Pterygota</taxon>
        <taxon>Neoptera</taxon>
        <taxon>Endopterygota</taxon>
        <taxon>Lepidoptera</taxon>
        <taxon>Glossata</taxon>
        <taxon>Ditrysia</taxon>
        <taxon>Noctuoidea</taxon>
        <taxon>Noctuidae</taxon>
        <taxon>Amphipyrinae</taxon>
        <taxon>Spodoptera</taxon>
    </lineage>
</organism>
<dbReference type="Gene3D" id="1.10.10.60">
    <property type="entry name" value="Homeodomain-like"/>
    <property type="match status" value="1"/>
</dbReference>
<dbReference type="Pfam" id="PF03184">
    <property type="entry name" value="DDE_1"/>
    <property type="match status" value="1"/>
</dbReference>
<evidence type="ECO:0000313" key="6">
    <source>
        <dbReference type="Proteomes" id="UP000301870"/>
    </source>
</evidence>
<dbReference type="InterPro" id="IPR006600">
    <property type="entry name" value="HTH_CenpB_DNA-bd_dom"/>
</dbReference>
<dbReference type="Pfam" id="PF05225">
    <property type="entry name" value="HTH_psq"/>
    <property type="match status" value="1"/>
</dbReference>
<dbReference type="PANTHER" id="PTHR19303:SF74">
    <property type="entry name" value="POGO TRANSPOSABLE ELEMENT WITH KRAB DOMAIN"/>
    <property type="match status" value="1"/>
</dbReference>
<feature type="region of interest" description="Disordered" evidence="4">
    <location>
        <begin position="411"/>
        <end position="454"/>
    </location>
</feature>
<dbReference type="GO" id="GO:0003677">
    <property type="term" value="F:DNA binding"/>
    <property type="evidence" value="ECO:0007669"/>
    <property type="project" value="UniProtKB-KW"/>
</dbReference>
<gene>
    <name evidence="7" type="primary">LOC111351092</name>
</gene>
<dbReference type="KEGG" id="sliu:111351092"/>
<dbReference type="PROSITE" id="PS51253">
    <property type="entry name" value="HTH_CENPB"/>
    <property type="match status" value="1"/>
</dbReference>
<keyword evidence="3" id="KW-0539">Nucleus</keyword>
<dbReference type="OrthoDB" id="8191755at2759"/>
<dbReference type="SUPFAM" id="SSF57903">
    <property type="entry name" value="FYVE/PHD zinc finger"/>
    <property type="match status" value="1"/>
</dbReference>
<comment type="subcellular location">
    <subcellularLocation>
        <location evidence="1">Nucleus</location>
    </subcellularLocation>
</comment>
<dbReference type="InterPro" id="IPR004875">
    <property type="entry name" value="DDE_SF_endonuclease_dom"/>
</dbReference>
<name>A0A9J7IPK2_SPOLT</name>
<dbReference type="InterPro" id="IPR011011">
    <property type="entry name" value="Znf_FYVE_PHD"/>
</dbReference>
<evidence type="ECO:0000313" key="7">
    <source>
        <dbReference type="RefSeq" id="XP_022818630.1"/>
    </source>
</evidence>
<reference evidence="7" key="1">
    <citation type="submission" date="2025-08" db="UniProtKB">
        <authorList>
            <consortium name="RefSeq"/>
        </authorList>
    </citation>
    <scope>IDENTIFICATION</scope>
    <source>
        <strain evidence="7">Ishihara</strain>
        <tissue evidence="7">Whole body</tissue>
    </source>
</reference>
<dbReference type="RefSeq" id="XP_022818630.1">
    <property type="nucleotide sequence ID" value="XM_022962862.1"/>
</dbReference>
<evidence type="ECO:0000256" key="2">
    <source>
        <dbReference type="ARBA" id="ARBA00023125"/>
    </source>
</evidence>
<sequence>MSGEDKKYYKWTQDNLEKALDCLKKKCMGINQCSRMFNIPKPTLKRHLLSSNKYANENTVSKGRPTVFSNDVEQELTSHLLNMEKHMFGLTINDVRKLAYDIVEKNSIPNTFSETTKKAGKKWFYSFLKRHPELSVRQPEATSLNRAKGFNRENVTEFYNLLEQIIDKEQLTPEKTYNVDESGFSTVQKKPQKIVGEKGKSRIAAISSGERGVNTTVVCCASASGHFVPPMIIFKRVRYSPLLAQGKPPGSIVVNSESGYINSELFVQWLQHFISVVKPTTQDKVLLLLDGHTTHSKNLEAVLMARDNGIILLQLPGHTTHRLQPLDVSFFKPFNGYYTEAIEKWLLVNPGQSVTQYQICALLNESYGRAASVANAQSGFRVTGIWPTDRNVFKKHDFLAAELMSTSATLSHSNDIENPGCSTGNVVTDQPSTKETPKPNPTKETTKSNVSEENCAATRNNEAIKNRKVKKESISSESEIEEVVLQDESDDNEEIEMEDENYCCICNGYYFDKKGPKVEWVKCLRCQKWFHETCGDNPDICEKCLKKKRVD</sequence>
<evidence type="ECO:0000256" key="1">
    <source>
        <dbReference type="ARBA" id="ARBA00004123"/>
    </source>
</evidence>
<dbReference type="GO" id="GO:0005634">
    <property type="term" value="C:nucleus"/>
    <property type="evidence" value="ECO:0007669"/>
    <property type="project" value="UniProtKB-SubCell"/>
</dbReference>
<dbReference type="GeneID" id="111351092"/>
<dbReference type="AlphaFoldDB" id="A0A9J7IPK2"/>
<feature type="compositionally biased region" description="Polar residues" evidence="4">
    <location>
        <begin position="420"/>
        <end position="430"/>
    </location>
</feature>
<keyword evidence="6" id="KW-1185">Reference proteome</keyword>
<dbReference type="Pfam" id="PF03221">
    <property type="entry name" value="HTH_Tnp_Tc5"/>
    <property type="match status" value="1"/>
</dbReference>